<evidence type="ECO:0000256" key="5">
    <source>
        <dbReference type="ARBA" id="ARBA00007739"/>
    </source>
</evidence>
<sequence>MKFLKVLKFLLKFAIGCILSGMVVAIAGYYYYSQDLPDVVQLKDVRLQTPMQVLSSDGELIATFGERRRIPLKYEDIPPVVLQAVIATEDSRFYDHFGVDPVGILRAMYIGLKNRSFSQGGSTITQQVAKNFFLTPEKSIGRKIREMILAIRMEKELSKEEIIALYLNMINFGSRAYGVGSAAYTFFGKQPNELTISEAALLAGLPNAPSAYNPIYHPDRALTRRNWVLHRMLDQGFIDQQQYEHAIAEPLNVAYHVPKIAFSAPYVAEMARQFMYDKFGEQAYTDGYKVYTTISKLDQVTATNAIHDQVINYDIRHGYRGPERTLWKADEAAWSEDKILSALGNYMCYNELCPAVVIKDNDTQATALLSDGKKIQISFDGVKWARAYINDNQQGPLPTTVSSVIKAGQQIWVKQQDNQWMLAQIPSINGSLVSINSDNGQIRALVGGFNYNISKFNRATQAIRQIGSTIKPFIYTAALDKGLTMSTMLNDAPIMRTNAGSDAWRPKNSPPVYQGPLRLRVGLSMSKNVMMVRTLRAIGVDYAATYLERFGFPKDNISRHESLALGSASFTPLQVTRAYAVLANGGYLVTPYLIDRIEYSEGGVIYQHAPEIACHDCLIELADENRDRQVNLDNVENVIQSSGADEPEQSKLKADDSMLLPDPSIPFDRLINPDGSVAQAIDENKTKGPVYAPHVISSDIAFIIKDALKSTIWGDPNGLWTGTAWRSKSLGRKDIGGKTGTTNSSKDVWFAGFGANIVTTVWLGFDDHRRELGKARRDTLSNNSYIAAEGGAVTANPVWNDYMSVILKDIPQQQDIKPATVISVLIDKKSGLLATQPGNDAIMEYFIEGTEPTKYATKEVGTKVTDENGNTSELF</sequence>
<evidence type="ECO:0000256" key="15">
    <source>
        <dbReference type="ARBA" id="ARBA00022801"/>
    </source>
</evidence>
<evidence type="ECO:0000256" key="4">
    <source>
        <dbReference type="ARBA" id="ARBA00007090"/>
    </source>
</evidence>
<dbReference type="InterPro" id="IPR036950">
    <property type="entry name" value="PBP_transglycosylase"/>
</dbReference>
<dbReference type="InterPro" id="IPR031376">
    <property type="entry name" value="PCB_OB"/>
</dbReference>
<evidence type="ECO:0000256" key="9">
    <source>
        <dbReference type="ARBA" id="ARBA00022519"/>
    </source>
</evidence>
<dbReference type="InterPro" id="IPR023346">
    <property type="entry name" value="Lysozyme-like_dom_sf"/>
</dbReference>
<dbReference type="InterPro" id="IPR012338">
    <property type="entry name" value="Beta-lactam/transpept-like"/>
</dbReference>
<keyword evidence="14 27" id="KW-0812">Transmembrane</keyword>
<dbReference type="EMBL" id="BAABHY010000001">
    <property type="protein sequence ID" value="GAA5103727.1"/>
    <property type="molecule type" value="Genomic_DNA"/>
</dbReference>
<organism evidence="31 32">
    <name type="scientific">Orbus sasakiae</name>
    <dbReference type="NCBI Taxonomy" id="1078475"/>
    <lineage>
        <taxon>Bacteria</taxon>
        <taxon>Pseudomonadati</taxon>
        <taxon>Pseudomonadota</taxon>
        <taxon>Gammaproteobacteria</taxon>
        <taxon>Orbales</taxon>
        <taxon>Orbaceae</taxon>
        <taxon>Orbus</taxon>
    </lineage>
</organism>
<proteinExistence type="inferred from homology"/>
<keyword evidence="10" id="KW-0121">Carboxypeptidase</keyword>
<evidence type="ECO:0000256" key="16">
    <source>
        <dbReference type="ARBA" id="ARBA00022960"/>
    </source>
</evidence>
<comment type="catalytic activity">
    <reaction evidence="26">
        <text>[GlcNAc-(1-&gt;4)-Mur2Ac(oyl-L-Ala-gamma-D-Glu-L-Lys-D-Ala-D-Ala)](n)-di-trans,octa-cis-undecaprenyl diphosphate + beta-D-GlcNAc-(1-&gt;4)-Mur2Ac(oyl-L-Ala-gamma-D-Glu-L-Lys-D-Ala-D-Ala)-di-trans,octa-cis-undecaprenyl diphosphate = [GlcNAc-(1-&gt;4)-Mur2Ac(oyl-L-Ala-gamma-D-Glu-L-Lys-D-Ala-D-Ala)](n+1)-di-trans,octa-cis-undecaprenyl diphosphate + di-trans,octa-cis-undecaprenyl diphosphate + H(+)</text>
        <dbReference type="Rhea" id="RHEA:23708"/>
        <dbReference type="Rhea" id="RHEA-COMP:9602"/>
        <dbReference type="Rhea" id="RHEA-COMP:9603"/>
        <dbReference type="ChEBI" id="CHEBI:15378"/>
        <dbReference type="ChEBI" id="CHEBI:58405"/>
        <dbReference type="ChEBI" id="CHEBI:60033"/>
        <dbReference type="ChEBI" id="CHEBI:78435"/>
        <dbReference type="EC" id="2.4.99.28"/>
    </reaction>
</comment>
<keyword evidence="20 27" id="KW-0472">Membrane</keyword>
<keyword evidence="23" id="KW-0961">Cell wall biogenesis/degradation</keyword>
<dbReference type="InterPro" id="IPR001264">
    <property type="entry name" value="Glyco_trans_51"/>
</dbReference>
<keyword evidence="16" id="KW-0133">Cell shape</keyword>
<dbReference type="Gene3D" id="3.40.710.10">
    <property type="entry name" value="DD-peptidase/beta-lactamase superfamily"/>
    <property type="match status" value="2"/>
</dbReference>
<comment type="function">
    <text evidence="1">Cell wall formation. Synthesis of cross-linked peptidoglycan from the lipid intermediates. The enzyme has a penicillin-insensitive transglycosylase N-terminal domain (formation of linear glycan strands) and a penicillin-sensitive transpeptidase C-terminal domain (cross-linking of the peptide subunits).</text>
</comment>
<dbReference type="Pfam" id="PF17092">
    <property type="entry name" value="PCB_OB"/>
    <property type="match status" value="1"/>
</dbReference>
<keyword evidence="13" id="KW-0808">Transferase</keyword>
<evidence type="ECO:0000256" key="27">
    <source>
        <dbReference type="SAM" id="Phobius"/>
    </source>
</evidence>
<keyword evidence="12" id="KW-0328">Glycosyltransferase</keyword>
<evidence type="ECO:0000256" key="14">
    <source>
        <dbReference type="ARBA" id="ARBA00022692"/>
    </source>
</evidence>
<keyword evidence="19 27" id="KW-1133">Transmembrane helix</keyword>
<name>A0ABP9MZD6_9GAMM</name>
<evidence type="ECO:0000256" key="7">
    <source>
        <dbReference type="ARBA" id="ARBA00018638"/>
    </source>
</evidence>
<evidence type="ECO:0000256" key="11">
    <source>
        <dbReference type="ARBA" id="ARBA00022670"/>
    </source>
</evidence>
<dbReference type="SUPFAM" id="SSF56601">
    <property type="entry name" value="beta-lactamase/transpeptidase-like"/>
    <property type="match status" value="1"/>
</dbReference>
<comment type="subcellular location">
    <subcellularLocation>
        <location evidence="2">Cell inner membrane</location>
        <topology evidence="2">Single-pass type II membrane protein</topology>
    </subcellularLocation>
</comment>
<dbReference type="Pfam" id="PF00912">
    <property type="entry name" value="Transgly"/>
    <property type="match status" value="1"/>
</dbReference>
<accession>A0ABP9MZD6</accession>
<protein>
    <recommendedName>
        <fullName evidence="7">Penicillin-binding protein 1A</fullName>
        <ecNumber evidence="25">2.4.99.28</ecNumber>
        <ecNumber evidence="6">3.4.16.4</ecNumber>
    </recommendedName>
</protein>
<evidence type="ECO:0000256" key="20">
    <source>
        <dbReference type="ARBA" id="ARBA00023136"/>
    </source>
</evidence>
<comment type="caution">
    <text evidence="31">The sequence shown here is derived from an EMBL/GenBank/DDBJ whole genome shotgun (WGS) entry which is preliminary data.</text>
</comment>
<dbReference type="EC" id="2.4.99.28" evidence="25"/>
<dbReference type="SUPFAM" id="SSF53955">
    <property type="entry name" value="Lysozyme-like"/>
    <property type="match status" value="1"/>
</dbReference>
<comment type="similarity">
    <text evidence="5">In the N-terminal section; belongs to the glycosyltransferase 51 family.</text>
</comment>
<evidence type="ECO:0000256" key="24">
    <source>
        <dbReference type="ARBA" id="ARBA00034000"/>
    </source>
</evidence>
<evidence type="ECO:0000259" key="29">
    <source>
        <dbReference type="Pfam" id="PF00912"/>
    </source>
</evidence>
<comment type="pathway">
    <text evidence="3">Cell wall biogenesis; peptidoglycan biosynthesis.</text>
</comment>
<evidence type="ECO:0000256" key="12">
    <source>
        <dbReference type="ARBA" id="ARBA00022676"/>
    </source>
</evidence>
<dbReference type="Proteomes" id="UP001500171">
    <property type="component" value="Unassembled WGS sequence"/>
</dbReference>
<evidence type="ECO:0000313" key="32">
    <source>
        <dbReference type="Proteomes" id="UP001500171"/>
    </source>
</evidence>
<reference evidence="32" key="1">
    <citation type="journal article" date="2019" name="Int. J. Syst. Evol. Microbiol.">
        <title>The Global Catalogue of Microorganisms (GCM) 10K type strain sequencing project: providing services to taxonomists for standard genome sequencing and annotation.</title>
        <authorList>
            <consortium name="The Broad Institute Genomics Platform"/>
            <consortium name="The Broad Institute Genome Sequencing Center for Infectious Disease"/>
            <person name="Wu L."/>
            <person name="Ma J."/>
        </authorList>
    </citation>
    <scope>NUCLEOTIDE SEQUENCE [LARGE SCALE GENOMIC DNA]</scope>
    <source>
        <strain evidence="32">JCM 18050</strain>
    </source>
</reference>
<comment type="similarity">
    <text evidence="4">In the C-terminal section; belongs to the transpeptidase family.</text>
</comment>
<evidence type="ECO:0000256" key="17">
    <source>
        <dbReference type="ARBA" id="ARBA00022968"/>
    </source>
</evidence>
<keyword evidence="18" id="KW-0573">Peptidoglycan synthesis</keyword>
<evidence type="ECO:0000256" key="22">
    <source>
        <dbReference type="ARBA" id="ARBA00023268"/>
    </source>
</evidence>
<keyword evidence="21" id="KW-0046">Antibiotic resistance</keyword>
<keyword evidence="8" id="KW-1003">Cell membrane</keyword>
<dbReference type="Pfam" id="PF00905">
    <property type="entry name" value="Transpeptidase"/>
    <property type="match status" value="1"/>
</dbReference>
<gene>
    <name evidence="31" type="primary">mrcA</name>
    <name evidence="31" type="ORF">GCM10023211_00410</name>
</gene>
<evidence type="ECO:0000256" key="19">
    <source>
        <dbReference type="ARBA" id="ARBA00022989"/>
    </source>
</evidence>
<evidence type="ECO:0000256" key="26">
    <source>
        <dbReference type="ARBA" id="ARBA00049902"/>
    </source>
</evidence>
<dbReference type="PANTHER" id="PTHR32282">
    <property type="entry name" value="BINDING PROTEIN TRANSPEPTIDASE, PUTATIVE-RELATED"/>
    <property type="match status" value="1"/>
</dbReference>
<evidence type="ECO:0000256" key="23">
    <source>
        <dbReference type="ARBA" id="ARBA00023316"/>
    </source>
</evidence>
<feature type="transmembrane region" description="Helical" evidence="27">
    <location>
        <begin position="9"/>
        <end position="32"/>
    </location>
</feature>
<keyword evidence="11" id="KW-0645">Protease</keyword>
<feature type="domain" description="Glycosyl transferase family 51" evidence="29">
    <location>
        <begin position="58"/>
        <end position="232"/>
    </location>
</feature>
<evidence type="ECO:0000256" key="21">
    <source>
        <dbReference type="ARBA" id="ARBA00023251"/>
    </source>
</evidence>
<dbReference type="InterPro" id="IPR050396">
    <property type="entry name" value="Glycosyltr_51/Transpeptidase"/>
</dbReference>
<dbReference type="EC" id="3.4.16.4" evidence="6"/>
<keyword evidence="9" id="KW-0997">Cell inner membrane</keyword>
<evidence type="ECO:0000256" key="8">
    <source>
        <dbReference type="ARBA" id="ARBA00022475"/>
    </source>
</evidence>
<keyword evidence="17" id="KW-0735">Signal-anchor</keyword>
<evidence type="ECO:0000256" key="3">
    <source>
        <dbReference type="ARBA" id="ARBA00004752"/>
    </source>
</evidence>
<evidence type="ECO:0000259" key="30">
    <source>
        <dbReference type="Pfam" id="PF17092"/>
    </source>
</evidence>
<dbReference type="PANTHER" id="PTHR32282:SF27">
    <property type="entry name" value="PENICILLIN-BINDING PROTEIN 1A"/>
    <property type="match status" value="1"/>
</dbReference>
<evidence type="ECO:0000256" key="10">
    <source>
        <dbReference type="ARBA" id="ARBA00022645"/>
    </source>
</evidence>
<feature type="domain" description="Penicillin-binding protein transpeptidase" evidence="28">
    <location>
        <begin position="430"/>
        <end position="606"/>
    </location>
</feature>
<evidence type="ECO:0000256" key="18">
    <source>
        <dbReference type="ARBA" id="ARBA00022984"/>
    </source>
</evidence>
<comment type="catalytic activity">
    <reaction evidence="24">
        <text>Preferential cleavage: (Ac)2-L-Lys-D-Ala-|-D-Ala. Also transpeptidation of peptidyl-alanyl moieties that are N-acyl substituents of D-alanine.</text>
        <dbReference type="EC" id="3.4.16.4"/>
    </reaction>
</comment>
<evidence type="ECO:0000256" key="13">
    <source>
        <dbReference type="ARBA" id="ARBA00022679"/>
    </source>
</evidence>
<dbReference type="Gene3D" id="1.10.3810.10">
    <property type="entry name" value="Biosynthetic peptidoglycan transglycosylase-like"/>
    <property type="match status" value="1"/>
</dbReference>
<evidence type="ECO:0000256" key="2">
    <source>
        <dbReference type="ARBA" id="ARBA00004249"/>
    </source>
</evidence>
<evidence type="ECO:0000313" key="31">
    <source>
        <dbReference type="EMBL" id="GAA5103727.1"/>
    </source>
</evidence>
<evidence type="ECO:0000259" key="28">
    <source>
        <dbReference type="Pfam" id="PF00905"/>
    </source>
</evidence>
<keyword evidence="32" id="KW-1185">Reference proteome</keyword>
<evidence type="ECO:0000256" key="6">
    <source>
        <dbReference type="ARBA" id="ARBA00012448"/>
    </source>
</evidence>
<evidence type="ECO:0000256" key="25">
    <source>
        <dbReference type="ARBA" id="ARBA00044770"/>
    </source>
</evidence>
<keyword evidence="22" id="KW-0511">Multifunctional enzyme</keyword>
<evidence type="ECO:0000256" key="1">
    <source>
        <dbReference type="ARBA" id="ARBA00002624"/>
    </source>
</evidence>
<keyword evidence="15" id="KW-0378">Hydrolase</keyword>
<dbReference type="InterPro" id="IPR001460">
    <property type="entry name" value="PCN-bd_Tpept"/>
</dbReference>
<feature type="domain" description="Penicillin-binding protein OB-like" evidence="30">
    <location>
        <begin position="319"/>
        <end position="428"/>
    </location>
</feature>